<protein>
    <submittedName>
        <fullName evidence="2">Helix-turn-helix transcriptional regulator</fullName>
    </submittedName>
</protein>
<dbReference type="Gene3D" id="1.10.260.40">
    <property type="entry name" value="lambda repressor-like DNA-binding domains"/>
    <property type="match status" value="1"/>
</dbReference>
<proteinExistence type="predicted"/>
<dbReference type="Pfam" id="PF19054">
    <property type="entry name" value="DUF5753"/>
    <property type="match status" value="1"/>
</dbReference>
<dbReference type="SUPFAM" id="SSF47413">
    <property type="entry name" value="lambda repressor-like DNA-binding domains"/>
    <property type="match status" value="1"/>
</dbReference>
<dbReference type="InterPro" id="IPR001387">
    <property type="entry name" value="Cro/C1-type_HTH"/>
</dbReference>
<dbReference type="SMART" id="SM00530">
    <property type="entry name" value="HTH_XRE"/>
    <property type="match status" value="1"/>
</dbReference>
<gene>
    <name evidence="2" type="ORF">RM844_22465</name>
</gene>
<reference evidence="3" key="1">
    <citation type="submission" date="2023-07" db="EMBL/GenBank/DDBJ databases">
        <title>30 novel species of actinomycetes from the DSMZ collection.</title>
        <authorList>
            <person name="Nouioui I."/>
        </authorList>
    </citation>
    <scope>NUCLEOTIDE SEQUENCE [LARGE SCALE GENOMIC DNA]</scope>
    <source>
        <strain evidence="3">DSM 44915</strain>
    </source>
</reference>
<feature type="domain" description="HTH cro/C1-type" evidence="1">
    <location>
        <begin position="17"/>
        <end position="72"/>
    </location>
</feature>
<dbReference type="Pfam" id="PF13560">
    <property type="entry name" value="HTH_31"/>
    <property type="match status" value="1"/>
</dbReference>
<accession>A0ABU2JVR1</accession>
<keyword evidence="3" id="KW-1185">Reference proteome</keyword>
<evidence type="ECO:0000259" key="1">
    <source>
        <dbReference type="PROSITE" id="PS50943"/>
    </source>
</evidence>
<dbReference type="EMBL" id="JAVREO010000014">
    <property type="protein sequence ID" value="MDT0269054.1"/>
    <property type="molecule type" value="Genomic_DNA"/>
</dbReference>
<evidence type="ECO:0000313" key="3">
    <source>
        <dbReference type="Proteomes" id="UP001183410"/>
    </source>
</evidence>
<dbReference type="InterPro" id="IPR043917">
    <property type="entry name" value="DUF5753"/>
</dbReference>
<sequence length="289" mass="32813">MTDAQPNIHRRRLGLALKSLRTKTGMTLKEAAVQLVLSGESALSRIEHGRQRVPPTAVLGYCEVYEVREKEQREYLLYLAKLASSSSKRGKNLFEEYRIAVKGRFGDYLQLEEMATKSETFAHFVPGLLQTEEYARAIVQGSREWQTDREIDSFVRLRLERAKALTRENPLHLWVVLDEAGLFRQVGSPEIMRAQLDHLTRVASEYPHVTIQILPFAKGAHSGLEGAFQLLHFAAGPPVVVVEPLTTTLFLEEDRDIGRYETTMNHLRTEALDAAASLQLIRDAKKEHH</sequence>
<comment type="caution">
    <text evidence="2">The sequence shown here is derived from an EMBL/GenBank/DDBJ whole genome shotgun (WGS) entry which is preliminary data.</text>
</comment>
<name>A0ABU2JVR1_9ACTN</name>
<dbReference type="Proteomes" id="UP001183410">
    <property type="component" value="Unassembled WGS sequence"/>
</dbReference>
<dbReference type="RefSeq" id="WP_311669141.1">
    <property type="nucleotide sequence ID" value="NZ_JAVREO010000014.1"/>
</dbReference>
<dbReference type="CDD" id="cd00093">
    <property type="entry name" value="HTH_XRE"/>
    <property type="match status" value="1"/>
</dbReference>
<dbReference type="PROSITE" id="PS50943">
    <property type="entry name" value="HTH_CROC1"/>
    <property type="match status" value="1"/>
</dbReference>
<dbReference type="InterPro" id="IPR010982">
    <property type="entry name" value="Lambda_DNA-bd_dom_sf"/>
</dbReference>
<organism evidence="2 3">
    <name type="scientific">Streptomyces chisholmiae</name>
    <dbReference type="NCBI Taxonomy" id="3075540"/>
    <lineage>
        <taxon>Bacteria</taxon>
        <taxon>Bacillati</taxon>
        <taxon>Actinomycetota</taxon>
        <taxon>Actinomycetes</taxon>
        <taxon>Kitasatosporales</taxon>
        <taxon>Streptomycetaceae</taxon>
        <taxon>Streptomyces</taxon>
    </lineage>
</organism>
<evidence type="ECO:0000313" key="2">
    <source>
        <dbReference type="EMBL" id="MDT0269054.1"/>
    </source>
</evidence>